<dbReference type="EMBL" id="JBHTBD010000014">
    <property type="protein sequence ID" value="MFC7296601.1"/>
    <property type="molecule type" value="Genomic_DNA"/>
</dbReference>
<organism evidence="2 3">
    <name type="scientific">Marinobacter aromaticivorans</name>
    <dbReference type="NCBI Taxonomy" id="1494078"/>
    <lineage>
        <taxon>Bacteria</taxon>
        <taxon>Pseudomonadati</taxon>
        <taxon>Pseudomonadota</taxon>
        <taxon>Gammaproteobacteria</taxon>
        <taxon>Pseudomonadales</taxon>
        <taxon>Marinobacteraceae</taxon>
        <taxon>Marinobacter</taxon>
    </lineage>
</organism>
<protein>
    <submittedName>
        <fullName evidence="2">Group II intron maturase-specific domain-containing protein</fullName>
    </submittedName>
</protein>
<dbReference type="Pfam" id="PF08388">
    <property type="entry name" value="GIIM"/>
    <property type="match status" value="1"/>
</dbReference>
<name>A0ABW2IZC1_9GAMM</name>
<gene>
    <name evidence="2" type="ORF">ACFQQA_17930</name>
</gene>
<evidence type="ECO:0000313" key="3">
    <source>
        <dbReference type="Proteomes" id="UP001596506"/>
    </source>
</evidence>
<feature type="domain" description="Group II intron maturase-specific" evidence="1">
    <location>
        <begin position="29"/>
        <end position="100"/>
    </location>
</feature>
<keyword evidence="3" id="KW-1185">Reference proteome</keyword>
<dbReference type="RefSeq" id="WP_100690020.1">
    <property type="nucleotide sequence ID" value="NZ_JBHTBD010000014.1"/>
</dbReference>
<dbReference type="InterPro" id="IPR013597">
    <property type="entry name" value="Mat_intron_G2"/>
</dbReference>
<proteinExistence type="predicted"/>
<comment type="caution">
    <text evidence="2">The sequence shown here is derived from an EMBL/GenBank/DDBJ whole genome shotgun (WGS) entry which is preliminary data.</text>
</comment>
<reference evidence="3" key="1">
    <citation type="journal article" date="2019" name="Int. J. Syst. Evol. Microbiol.">
        <title>The Global Catalogue of Microorganisms (GCM) 10K type strain sequencing project: providing services to taxonomists for standard genome sequencing and annotation.</title>
        <authorList>
            <consortium name="The Broad Institute Genomics Platform"/>
            <consortium name="The Broad Institute Genome Sequencing Center for Infectious Disease"/>
            <person name="Wu L."/>
            <person name="Ma J."/>
        </authorList>
    </citation>
    <scope>NUCLEOTIDE SEQUENCE [LARGE SCALE GENOMIC DNA]</scope>
    <source>
        <strain evidence="3">CCUG 60559</strain>
    </source>
</reference>
<accession>A0ABW2IZC1</accession>
<evidence type="ECO:0000313" key="2">
    <source>
        <dbReference type="EMBL" id="MFC7296601.1"/>
    </source>
</evidence>
<sequence length="152" mass="17878">MTSITPFLEAHLRLTVNTAKSAVDLPWRRAFVAKLSPLLKRSHEQSLTTTIRKLNPVLRSWVKYYRMTASKRPFEARNGWLRRRLRLILWLHWKRARTRRPRDLMRLNLTEPRAWMGATNGRGPWWNSGAPHMNLALPKKVFNGLSLVSLLM</sequence>
<dbReference type="Proteomes" id="UP001596506">
    <property type="component" value="Unassembled WGS sequence"/>
</dbReference>
<evidence type="ECO:0000259" key="1">
    <source>
        <dbReference type="Pfam" id="PF08388"/>
    </source>
</evidence>